<evidence type="ECO:0000256" key="1">
    <source>
        <dbReference type="SAM" id="Phobius"/>
    </source>
</evidence>
<dbReference type="Proteomes" id="UP001225378">
    <property type="component" value="Chromosome"/>
</dbReference>
<dbReference type="AlphaFoldDB" id="A0AAU7NPR5"/>
<keyword evidence="1" id="KW-1133">Transmembrane helix</keyword>
<keyword evidence="3" id="KW-1185">Reference proteome</keyword>
<organism evidence="2 3">
    <name type="scientific">Methylomarinum roseum</name>
    <dbReference type="NCBI Taxonomy" id="3067653"/>
    <lineage>
        <taxon>Bacteria</taxon>
        <taxon>Pseudomonadati</taxon>
        <taxon>Pseudomonadota</taxon>
        <taxon>Gammaproteobacteria</taxon>
        <taxon>Methylococcales</taxon>
        <taxon>Methylococcaceae</taxon>
        <taxon>Methylomarinum</taxon>
    </lineage>
</organism>
<keyword evidence="1" id="KW-0472">Membrane</keyword>
<keyword evidence="1" id="KW-0812">Transmembrane</keyword>
<dbReference type="RefSeq" id="WP_305908298.1">
    <property type="nucleotide sequence ID" value="NZ_CP157743.1"/>
</dbReference>
<proteinExistence type="predicted"/>
<reference evidence="2 3" key="1">
    <citation type="journal article" date="2024" name="Microbiology">
        <title>Methylomarinum rosea sp. nov., a novel halophilic methanotrophic bacterium from the hypersaline Lake Elton.</title>
        <authorList>
            <person name="Suleimanov R.Z."/>
            <person name="Oshkin I.Y."/>
            <person name="Danilova O.V."/>
            <person name="Suzina N.E."/>
            <person name="Dedysh S.N."/>
        </authorList>
    </citation>
    <scope>NUCLEOTIDE SEQUENCE [LARGE SCALE GENOMIC DNA]</scope>
    <source>
        <strain evidence="2 3">Ch1-1</strain>
    </source>
</reference>
<evidence type="ECO:0000313" key="3">
    <source>
        <dbReference type="Proteomes" id="UP001225378"/>
    </source>
</evidence>
<gene>
    <name evidence="2" type="ORF">Q9L42_011275</name>
</gene>
<feature type="transmembrane region" description="Helical" evidence="1">
    <location>
        <begin position="28"/>
        <end position="46"/>
    </location>
</feature>
<dbReference type="EMBL" id="CP157743">
    <property type="protein sequence ID" value="XBS18958.1"/>
    <property type="molecule type" value="Genomic_DNA"/>
</dbReference>
<dbReference type="KEGG" id="mech:Q9L42_011275"/>
<protein>
    <submittedName>
        <fullName evidence="2">Uncharacterized protein</fullName>
    </submittedName>
</protein>
<name>A0AAU7NPR5_9GAMM</name>
<sequence length="99" mass="10958">MALSAIAPALLYYTPSMALSAIAPALLYYTPSMALSAIAPALLYYTPSLALWQNLHFHPIWITNRAWGVFGEDFGGRESAVKPPAPKFHSFFTSFYMPE</sequence>
<accession>A0AAU7NPR5</accession>
<evidence type="ECO:0000313" key="2">
    <source>
        <dbReference type="EMBL" id="XBS18958.1"/>
    </source>
</evidence>